<dbReference type="PANTHER" id="PTHR30204:SF69">
    <property type="entry name" value="MERR-FAMILY TRANSCRIPTIONAL REGULATOR"/>
    <property type="match status" value="1"/>
</dbReference>
<feature type="domain" description="HTH merR-type" evidence="6">
    <location>
        <begin position="4"/>
        <end position="73"/>
    </location>
</feature>
<gene>
    <name evidence="7" type="ORF">PAGU1578_16500</name>
</gene>
<protein>
    <submittedName>
        <fullName evidence="7">Multidrug ABC transporter</fullName>
    </submittedName>
</protein>
<dbReference type="SUPFAM" id="SSF55136">
    <property type="entry name" value="Probable bacterial effector-binding domain"/>
    <property type="match status" value="1"/>
</dbReference>
<dbReference type="InterPro" id="IPR047057">
    <property type="entry name" value="MerR_fam"/>
</dbReference>
<dbReference type="InterPro" id="IPR011256">
    <property type="entry name" value="Reg_factor_effector_dom_sf"/>
</dbReference>
<dbReference type="Proteomes" id="UP000300381">
    <property type="component" value="Unassembled WGS sequence"/>
</dbReference>
<keyword evidence="1" id="KW-0678">Repressor</keyword>
<dbReference type="PROSITE" id="PS50937">
    <property type="entry name" value="HTH_MERR_2"/>
    <property type="match status" value="1"/>
</dbReference>
<dbReference type="GO" id="GO:0003700">
    <property type="term" value="F:DNA-binding transcription factor activity"/>
    <property type="evidence" value="ECO:0007669"/>
    <property type="project" value="InterPro"/>
</dbReference>
<evidence type="ECO:0000256" key="3">
    <source>
        <dbReference type="ARBA" id="ARBA00023125"/>
    </source>
</evidence>
<dbReference type="InterPro" id="IPR000551">
    <property type="entry name" value="MerR-type_HTH_dom"/>
</dbReference>
<evidence type="ECO:0000259" key="6">
    <source>
        <dbReference type="PROSITE" id="PS50937"/>
    </source>
</evidence>
<proteinExistence type="predicted"/>
<keyword evidence="5" id="KW-0175">Coiled coil</keyword>
<comment type="caution">
    <text evidence="7">The sequence shown here is derived from an EMBL/GenBank/DDBJ whole genome shotgun (WGS) entry which is preliminary data.</text>
</comment>
<dbReference type="GO" id="GO:0003677">
    <property type="term" value="F:DNA binding"/>
    <property type="evidence" value="ECO:0007669"/>
    <property type="project" value="UniProtKB-KW"/>
</dbReference>
<sequence length="286" mass="32968">MDSLISISSMAKLHSLSRQTLIHYDHIDLFKPVEVDEKGYRYYSRAQIPFLRKIVFLKSLGLSLDSIKEVLSNTNPKKILEFYSAYKTKVNQQIAELNDVREALNQQIAILNDAVDGYEMNLTEPFIKYYPLRKVIYQEFPDNVTKEKLHLTLMSLWRQLEPLRIRPAAGFGTILTLGTKECLGCESSNTACESDGRFKSGSCIFVPVNTENLDNLITIPAGEYICLYKFGMPYDISDAQYLLQWMNDNNYELTGNIIDVCLLDTTFYQQDRTEDFCLLQAPFKRK</sequence>
<dbReference type="PANTHER" id="PTHR30204">
    <property type="entry name" value="REDOX-CYCLING DRUG-SENSING TRANSCRIPTIONAL ACTIVATOR SOXR"/>
    <property type="match status" value="1"/>
</dbReference>
<dbReference type="RefSeq" id="WP_137661194.1">
    <property type="nucleotide sequence ID" value="NZ_BJCQ01000045.1"/>
</dbReference>
<evidence type="ECO:0000313" key="7">
    <source>
        <dbReference type="EMBL" id="GCL68029.1"/>
    </source>
</evidence>
<dbReference type="Gene3D" id="1.10.1660.10">
    <property type="match status" value="1"/>
</dbReference>
<keyword evidence="2" id="KW-0805">Transcription regulation</keyword>
<evidence type="ECO:0000256" key="2">
    <source>
        <dbReference type="ARBA" id="ARBA00023015"/>
    </source>
</evidence>
<keyword evidence="4" id="KW-0804">Transcription</keyword>
<organism evidence="7 8">
    <name type="scientific">Veillonella tobetsuensis</name>
    <dbReference type="NCBI Taxonomy" id="1110546"/>
    <lineage>
        <taxon>Bacteria</taxon>
        <taxon>Bacillati</taxon>
        <taxon>Bacillota</taxon>
        <taxon>Negativicutes</taxon>
        <taxon>Veillonellales</taxon>
        <taxon>Veillonellaceae</taxon>
        <taxon>Veillonella</taxon>
    </lineage>
</organism>
<dbReference type="SMART" id="SM00422">
    <property type="entry name" value="HTH_MERR"/>
    <property type="match status" value="1"/>
</dbReference>
<evidence type="ECO:0000256" key="4">
    <source>
        <dbReference type="ARBA" id="ARBA00023163"/>
    </source>
</evidence>
<accession>A0A480B1Y6</accession>
<dbReference type="AlphaFoldDB" id="A0A480B1Y6"/>
<evidence type="ECO:0000313" key="8">
    <source>
        <dbReference type="Proteomes" id="UP000300381"/>
    </source>
</evidence>
<dbReference type="SUPFAM" id="SSF46955">
    <property type="entry name" value="Putative DNA-binding domain"/>
    <property type="match status" value="1"/>
</dbReference>
<dbReference type="EMBL" id="BJCQ01000045">
    <property type="protein sequence ID" value="GCL68029.1"/>
    <property type="molecule type" value="Genomic_DNA"/>
</dbReference>
<name>A0A480B1Y6_9FIRM</name>
<reference evidence="7 8" key="1">
    <citation type="submission" date="2019-03" db="EMBL/GenBank/DDBJ databases">
        <title>Draft genome sequences of two Veillonella tobetsuensis clinical isolates from intraoperative bronchial fluids of elderly patients with pulmonary carcinoma.</title>
        <authorList>
            <person name="Akiyama T."/>
        </authorList>
    </citation>
    <scope>NUCLEOTIDE SEQUENCE [LARGE SCALE GENOMIC DNA]</scope>
    <source>
        <strain evidence="7 8">PAGU 1578</strain>
    </source>
</reference>
<dbReference type="InterPro" id="IPR009061">
    <property type="entry name" value="DNA-bd_dom_put_sf"/>
</dbReference>
<dbReference type="Pfam" id="PF13411">
    <property type="entry name" value="MerR_1"/>
    <property type="match status" value="1"/>
</dbReference>
<evidence type="ECO:0000256" key="5">
    <source>
        <dbReference type="SAM" id="Coils"/>
    </source>
</evidence>
<evidence type="ECO:0000256" key="1">
    <source>
        <dbReference type="ARBA" id="ARBA00022491"/>
    </source>
</evidence>
<feature type="coiled-coil region" evidence="5">
    <location>
        <begin position="87"/>
        <end position="121"/>
    </location>
</feature>
<dbReference type="Gene3D" id="3.20.80.10">
    <property type="entry name" value="Regulatory factor, effector binding domain"/>
    <property type="match status" value="1"/>
</dbReference>
<keyword evidence="3" id="KW-0238">DNA-binding</keyword>